<protein>
    <submittedName>
        <fullName evidence="1">Putative ATPase domain containing protein</fullName>
    </submittedName>
</protein>
<dbReference type="Pfam" id="PF13479">
    <property type="entry name" value="AAA_24"/>
    <property type="match status" value="1"/>
</dbReference>
<accession>A0A6M3M5R9</accession>
<reference evidence="1" key="1">
    <citation type="submission" date="2020-03" db="EMBL/GenBank/DDBJ databases">
        <title>The deep terrestrial virosphere.</title>
        <authorList>
            <person name="Holmfeldt K."/>
            <person name="Nilsson E."/>
            <person name="Simone D."/>
            <person name="Lopez-Fernandez M."/>
            <person name="Wu X."/>
            <person name="de Brujin I."/>
            <person name="Lundin D."/>
            <person name="Andersson A."/>
            <person name="Bertilsson S."/>
            <person name="Dopson M."/>
        </authorList>
    </citation>
    <scope>NUCLEOTIDE SEQUENCE</scope>
    <source>
        <strain evidence="1">MM171B01125</strain>
    </source>
</reference>
<organism evidence="1">
    <name type="scientific">viral metagenome</name>
    <dbReference type="NCBI Taxonomy" id="1070528"/>
    <lineage>
        <taxon>unclassified sequences</taxon>
        <taxon>metagenomes</taxon>
        <taxon>organismal metagenomes</taxon>
    </lineage>
</organism>
<proteinExistence type="predicted"/>
<gene>
    <name evidence="1" type="ORF">MM171B01125_0012</name>
</gene>
<evidence type="ECO:0000313" key="1">
    <source>
        <dbReference type="EMBL" id="QJB02648.1"/>
    </source>
</evidence>
<name>A0A6M3M5R9_9ZZZZ</name>
<dbReference type="EMBL" id="MT143798">
    <property type="protein sequence ID" value="QJB02648.1"/>
    <property type="molecule type" value="Genomic_DNA"/>
</dbReference>
<dbReference type="AlphaFoldDB" id="A0A6M3M5R9"/>
<sequence>MNYLLIGKPGSGKTTAACTGKKPFFLVDVDGKAHEMENLQGLIKAGDLVIYTMKSRLIDDSLSYRALHPNKPIKIQPGGYVEVIDLFSRITDNDPEFKPFNTYILDSLTRLCEHLKRLLIYHRGQGVFGKVNLSKDTAKEVDANWPTWGSYLSNLEELFDVVTKYIPEGKDFICTAHEKQIVEKDPITEVEILKGIWPLVDGQMREKLAGMFNEVYFMLRRDVKGKPPDFQFRTAGNKYCARTSRIISEFIPATLKSI</sequence>